<dbReference type="PROSITE" id="PS50207">
    <property type="entry name" value="CASPASE_P10"/>
    <property type="match status" value="1"/>
</dbReference>
<reference evidence="21" key="2">
    <citation type="submission" date="2025-08" db="UniProtKB">
        <authorList>
            <consortium name="Ensembl"/>
        </authorList>
    </citation>
    <scope>IDENTIFICATION</scope>
</reference>
<dbReference type="InterPro" id="IPR001875">
    <property type="entry name" value="DED_dom"/>
</dbReference>
<evidence type="ECO:0000256" key="9">
    <source>
        <dbReference type="ARBA" id="ARBA00022801"/>
    </source>
</evidence>
<dbReference type="AlphaFoldDB" id="A0A673ARH6"/>
<keyword evidence="5" id="KW-0597">Phosphoprotein</keyword>
<name>A0A673ARH6_9TELE</name>
<dbReference type="CDD" id="cd00032">
    <property type="entry name" value="CASc"/>
    <property type="match status" value="1"/>
</dbReference>
<evidence type="ECO:0000256" key="14">
    <source>
        <dbReference type="ARBA" id="ARBA00066479"/>
    </source>
</evidence>
<dbReference type="FunFam" id="3.40.50.1460:FF:000008">
    <property type="entry name" value="caspase-8 isoform X1"/>
    <property type="match status" value="1"/>
</dbReference>
<dbReference type="FunFam" id="1.10.533.10:FF:000016">
    <property type="entry name" value="CASP8 and FADD-like apoptosis regulator"/>
    <property type="match status" value="1"/>
</dbReference>
<feature type="domain" description="DED" evidence="18">
    <location>
        <begin position="1"/>
        <end position="77"/>
    </location>
</feature>
<evidence type="ECO:0000256" key="7">
    <source>
        <dbReference type="ARBA" id="ARBA00022703"/>
    </source>
</evidence>
<dbReference type="PANTHER" id="PTHR48169:SF7">
    <property type="entry name" value="CASPASE 10"/>
    <property type="match status" value="1"/>
</dbReference>
<dbReference type="PANTHER" id="PTHR48169">
    <property type="entry name" value="DED DOMAIN-CONTAINING PROTEIN"/>
    <property type="match status" value="1"/>
</dbReference>
<dbReference type="InterPro" id="IPR011600">
    <property type="entry name" value="Pept_C14_caspase"/>
</dbReference>
<dbReference type="GeneID" id="115436759"/>
<protein>
    <recommendedName>
        <fullName evidence="15">Caspase-8</fullName>
        <ecNumber evidence="14">3.4.22.61</ecNumber>
    </recommendedName>
</protein>
<dbReference type="InterPro" id="IPR001309">
    <property type="entry name" value="Pept_C14_p20"/>
</dbReference>
<dbReference type="GO" id="GO:0004197">
    <property type="term" value="F:cysteine-type endopeptidase activity"/>
    <property type="evidence" value="ECO:0007669"/>
    <property type="project" value="InterPro"/>
</dbReference>
<proteinExistence type="inferred from homology"/>
<keyword evidence="22" id="KW-1185">Reference proteome</keyword>
<dbReference type="PROSITE" id="PS50168">
    <property type="entry name" value="DED"/>
    <property type="match status" value="2"/>
</dbReference>
<dbReference type="Pfam" id="PF00656">
    <property type="entry name" value="Peptidase_C14"/>
    <property type="match status" value="1"/>
</dbReference>
<dbReference type="Proteomes" id="UP000472271">
    <property type="component" value="Chromosome 17"/>
</dbReference>
<evidence type="ECO:0000313" key="22">
    <source>
        <dbReference type="Proteomes" id="UP000472271"/>
    </source>
</evidence>
<feature type="region of interest" description="Disordered" evidence="17">
    <location>
        <begin position="376"/>
        <end position="407"/>
    </location>
</feature>
<keyword evidence="7" id="KW-0053">Apoptosis</keyword>
<dbReference type="InterPro" id="IPR002138">
    <property type="entry name" value="Pept_C14_p10"/>
</dbReference>
<dbReference type="GO" id="GO:0005737">
    <property type="term" value="C:cytoplasm"/>
    <property type="evidence" value="ECO:0007669"/>
    <property type="project" value="UniProtKB-SubCell"/>
</dbReference>
<dbReference type="SUPFAM" id="SSF52129">
    <property type="entry name" value="Caspase-like"/>
    <property type="match status" value="1"/>
</dbReference>
<dbReference type="CDD" id="cd08334">
    <property type="entry name" value="DED_Caspase_8_10_r2"/>
    <property type="match status" value="1"/>
</dbReference>
<dbReference type="InterPro" id="IPR033139">
    <property type="entry name" value="Caspase_cys_AS"/>
</dbReference>
<evidence type="ECO:0000256" key="4">
    <source>
        <dbReference type="ARBA" id="ARBA00022490"/>
    </source>
</evidence>
<dbReference type="SMART" id="SM00115">
    <property type="entry name" value="CASc"/>
    <property type="match status" value="1"/>
</dbReference>
<keyword evidence="12" id="KW-0539">Nucleus</keyword>
<comment type="similarity">
    <text evidence="3 16">Belongs to the peptidase C14A family.</text>
</comment>
<dbReference type="RefSeq" id="XP_030015540.1">
    <property type="nucleotide sequence ID" value="XM_030159680.1"/>
</dbReference>
<dbReference type="Gene3D" id="1.10.533.10">
    <property type="entry name" value="Death Domain, Fas"/>
    <property type="match status" value="2"/>
</dbReference>
<dbReference type="SUPFAM" id="SSF47986">
    <property type="entry name" value="DEATH domain"/>
    <property type="match status" value="2"/>
</dbReference>
<accession>A0A673ARH6</accession>
<evidence type="ECO:0000256" key="16">
    <source>
        <dbReference type="RuleBase" id="RU003971"/>
    </source>
</evidence>
<sequence>MDRFKLSLIDEELESSEVAALRFLCRDVVNRKRLEDVSDAKKLFLRLEEKGLLDDDFFLAQLLQTINRADLLSVLETDSRPPEETDANPMLSDYRVTLYKIHENVTQENLEKMKFLLNPKLGRRQTEMCNTALDVFAEMEKIGLLSNTNMDELHKVLLKLDRDLARTVENYTQRSRREPLTSLLPHVSIDHRVNNTQPPPLDFLSISETQPSSVLVGETVCTDAEISNTRKSLSDLDEKEYYILSHNPRGWCVVINNENFTGPALKTRKGTQEDTKALREVFTRLGFKVVIENDLTAQQIRDKVIKLGRENFLDHDALVVCVLSHGEKDLVYGTDECPVNLKDLKKPFTSDSAPTLAGKPKLFFIQACQGNGYQRGALPCPPRPRQEEEEPQRSLEEDAGPVHGETVPSDCDFLVGMATVPECKSFRNTATGSIYIQELCRQLMISAGSPELEDINSVLIRVNREVSKGVFLTYKQMPQPYYTLTKRLVLKFI</sequence>
<comment type="subcellular location">
    <subcellularLocation>
        <location evidence="2">Cytoplasm</location>
    </subcellularLocation>
    <subcellularLocation>
        <location evidence="1">Nucleus</location>
    </subcellularLocation>
</comment>
<dbReference type="Gene3D" id="3.40.50.1460">
    <property type="match status" value="1"/>
</dbReference>
<dbReference type="Ensembl" id="ENSSORT00005033008.1">
    <property type="protein sequence ID" value="ENSSORP00005032121.1"/>
    <property type="gene ID" value="ENSSORG00005015268.1"/>
</dbReference>
<dbReference type="GO" id="GO:0006508">
    <property type="term" value="P:proteolysis"/>
    <property type="evidence" value="ECO:0007669"/>
    <property type="project" value="UniProtKB-KW"/>
</dbReference>
<evidence type="ECO:0000256" key="5">
    <source>
        <dbReference type="ARBA" id="ARBA00022553"/>
    </source>
</evidence>
<evidence type="ECO:0000313" key="21">
    <source>
        <dbReference type="Ensembl" id="ENSSORP00005032121.1"/>
    </source>
</evidence>
<comment type="catalytic activity">
    <reaction evidence="13">
        <text>Strict requirement for Asp at position P1 and has a preferred cleavage sequence of (Leu/Asp/Val)-Glu-Thr-Asp-|-(Gly/Ser/Ala).</text>
        <dbReference type="EC" id="3.4.22.61"/>
    </reaction>
</comment>
<dbReference type="InterPro" id="IPR029030">
    <property type="entry name" value="Caspase-like_dom_sf"/>
</dbReference>
<evidence type="ECO:0000259" key="19">
    <source>
        <dbReference type="PROSITE" id="PS50207"/>
    </source>
</evidence>
<reference evidence="21" key="3">
    <citation type="submission" date="2025-09" db="UniProtKB">
        <authorList>
            <consortium name="Ensembl"/>
        </authorList>
    </citation>
    <scope>IDENTIFICATION</scope>
</reference>
<keyword evidence="10" id="KW-0788">Thiol protease</keyword>
<dbReference type="GO" id="GO:0032991">
    <property type="term" value="C:protein-containing complex"/>
    <property type="evidence" value="ECO:0007669"/>
    <property type="project" value="UniProtKB-ARBA"/>
</dbReference>
<keyword evidence="11" id="KW-0865">Zymogen</keyword>
<evidence type="ECO:0000256" key="13">
    <source>
        <dbReference type="ARBA" id="ARBA00051626"/>
    </source>
</evidence>
<keyword evidence="6" id="KW-0645">Protease</keyword>
<dbReference type="GO" id="GO:0005634">
    <property type="term" value="C:nucleus"/>
    <property type="evidence" value="ECO:0007669"/>
    <property type="project" value="UniProtKB-SubCell"/>
</dbReference>
<keyword evidence="8" id="KW-0677">Repeat</keyword>
<evidence type="ECO:0000256" key="1">
    <source>
        <dbReference type="ARBA" id="ARBA00004123"/>
    </source>
</evidence>
<evidence type="ECO:0000259" key="20">
    <source>
        <dbReference type="PROSITE" id="PS50208"/>
    </source>
</evidence>
<dbReference type="SMART" id="SM00031">
    <property type="entry name" value="DED"/>
    <property type="match status" value="2"/>
</dbReference>
<dbReference type="GO" id="GO:0006915">
    <property type="term" value="P:apoptotic process"/>
    <property type="evidence" value="ECO:0007669"/>
    <property type="project" value="UniProtKB-KW"/>
</dbReference>
<reference evidence="21" key="1">
    <citation type="submission" date="2019-06" db="EMBL/GenBank/DDBJ databases">
        <authorList>
            <consortium name="Wellcome Sanger Institute Data Sharing"/>
        </authorList>
    </citation>
    <scope>NUCLEOTIDE SEQUENCE [LARGE SCALE GENOMIC DNA]</scope>
</reference>
<evidence type="ECO:0000256" key="12">
    <source>
        <dbReference type="ARBA" id="ARBA00023242"/>
    </source>
</evidence>
<organism evidence="21 22">
    <name type="scientific">Sphaeramia orbicularis</name>
    <name type="common">orbiculate cardinalfish</name>
    <dbReference type="NCBI Taxonomy" id="375764"/>
    <lineage>
        <taxon>Eukaryota</taxon>
        <taxon>Metazoa</taxon>
        <taxon>Chordata</taxon>
        <taxon>Craniata</taxon>
        <taxon>Vertebrata</taxon>
        <taxon>Euteleostomi</taxon>
        <taxon>Actinopterygii</taxon>
        <taxon>Neopterygii</taxon>
        <taxon>Teleostei</taxon>
        <taxon>Neoteleostei</taxon>
        <taxon>Acanthomorphata</taxon>
        <taxon>Gobiaria</taxon>
        <taxon>Kurtiformes</taxon>
        <taxon>Apogonoidei</taxon>
        <taxon>Apogonidae</taxon>
        <taxon>Apogoninae</taxon>
        <taxon>Sphaeramia</taxon>
    </lineage>
</organism>
<feature type="domain" description="Caspase family p20" evidence="20">
    <location>
        <begin position="248"/>
        <end position="372"/>
    </location>
</feature>
<evidence type="ECO:0000256" key="10">
    <source>
        <dbReference type="ARBA" id="ARBA00022807"/>
    </source>
</evidence>
<dbReference type="PROSITE" id="PS50208">
    <property type="entry name" value="CASPASE_P20"/>
    <property type="match status" value="1"/>
</dbReference>
<dbReference type="RefSeq" id="XP_030015539.1">
    <property type="nucleotide sequence ID" value="XM_030159679.1"/>
</dbReference>
<dbReference type="GO" id="GO:0043065">
    <property type="term" value="P:positive regulation of apoptotic process"/>
    <property type="evidence" value="ECO:0007669"/>
    <property type="project" value="UniProtKB-ARBA"/>
</dbReference>
<feature type="domain" description="DED" evidence="18">
    <location>
        <begin position="93"/>
        <end position="170"/>
    </location>
</feature>
<evidence type="ECO:0000259" key="18">
    <source>
        <dbReference type="PROSITE" id="PS50168"/>
    </source>
</evidence>
<evidence type="ECO:0000256" key="8">
    <source>
        <dbReference type="ARBA" id="ARBA00022737"/>
    </source>
</evidence>
<keyword evidence="9" id="KW-0378">Hydrolase</keyword>
<dbReference type="CDD" id="cd08792">
    <property type="entry name" value="DED_Caspase_8_10_r1"/>
    <property type="match status" value="1"/>
</dbReference>
<dbReference type="InParanoid" id="A0A673ARH6"/>
<dbReference type="OrthoDB" id="6114029at2759"/>
<dbReference type="PRINTS" id="PR00376">
    <property type="entry name" value="IL1BCENZYME"/>
</dbReference>
<dbReference type="InterPro" id="IPR011029">
    <property type="entry name" value="DEATH-like_dom_sf"/>
</dbReference>
<dbReference type="InterPro" id="IPR015917">
    <property type="entry name" value="Pept_C14A"/>
</dbReference>
<dbReference type="EC" id="3.4.22.61" evidence="14"/>
<evidence type="ECO:0000256" key="17">
    <source>
        <dbReference type="SAM" id="MobiDB-lite"/>
    </source>
</evidence>
<dbReference type="GO" id="GO:0051604">
    <property type="term" value="P:protein maturation"/>
    <property type="evidence" value="ECO:0007669"/>
    <property type="project" value="UniProtKB-ARBA"/>
</dbReference>
<evidence type="ECO:0000256" key="3">
    <source>
        <dbReference type="ARBA" id="ARBA00010134"/>
    </source>
</evidence>
<evidence type="ECO:0000256" key="2">
    <source>
        <dbReference type="ARBA" id="ARBA00004496"/>
    </source>
</evidence>
<dbReference type="PROSITE" id="PS01122">
    <property type="entry name" value="CASPASE_CYS"/>
    <property type="match status" value="1"/>
</dbReference>
<dbReference type="Pfam" id="PF01335">
    <property type="entry name" value="DED"/>
    <property type="match status" value="2"/>
</dbReference>
<gene>
    <name evidence="21" type="primary">LOC115436759</name>
</gene>
<dbReference type="GO" id="GO:0005886">
    <property type="term" value="C:plasma membrane"/>
    <property type="evidence" value="ECO:0007669"/>
    <property type="project" value="UniProtKB-ARBA"/>
</dbReference>
<evidence type="ECO:0000256" key="15">
    <source>
        <dbReference type="ARBA" id="ARBA00068172"/>
    </source>
</evidence>
<keyword evidence="4" id="KW-0963">Cytoplasm</keyword>
<feature type="domain" description="Caspase family p10" evidence="19">
    <location>
        <begin position="407"/>
        <end position="490"/>
    </location>
</feature>
<evidence type="ECO:0000256" key="11">
    <source>
        <dbReference type="ARBA" id="ARBA00023145"/>
    </source>
</evidence>
<evidence type="ECO:0000256" key="6">
    <source>
        <dbReference type="ARBA" id="ARBA00022670"/>
    </source>
</evidence>